<dbReference type="EMBL" id="JANPWB010000011">
    <property type="protein sequence ID" value="KAJ1123547.1"/>
    <property type="molecule type" value="Genomic_DNA"/>
</dbReference>
<accession>A0AAV7P8A0</accession>
<comment type="caution">
    <text evidence="2">The sequence shown here is derived from an EMBL/GenBank/DDBJ whole genome shotgun (WGS) entry which is preliminary data.</text>
</comment>
<dbReference type="PANTHER" id="PTHR35617">
    <property type="entry name" value="PHAGE_INTEGRASE DOMAIN-CONTAINING PROTEIN"/>
    <property type="match status" value="1"/>
</dbReference>
<dbReference type="GO" id="GO:0003677">
    <property type="term" value="F:DNA binding"/>
    <property type="evidence" value="ECO:0007669"/>
    <property type="project" value="UniProtKB-KW"/>
</dbReference>
<protein>
    <submittedName>
        <fullName evidence="2">Uncharacterized protein</fullName>
    </submittedName>
</protein>
<dbReference type="PANTHER" id="PTHR35617:SF3">
    <property type="entry name" value="CORE-BINDING (CB) DOMAIN-CONTAINING PROTEIN"/>
    <property type="match status" value="1"/>
</dbReference>
<evidence type="ECO:0000313" key="3">
    <source>
        <dbReference type="Proteomes" id="UP001066276"/>
    </source>
</evidence>
<keyword evidence="1" id="KW-0238">DNA-binding</keyword>
<sequence>RQLPSSPEPGQSTNRRYNSARKRWMGWCLQRHPDPMGAGAVHIINFLPSLASKGMPYRLVNTFRSILPGHYPIEGSPAGQHPMVCKLLRGIRRCLPHQTCYSSLWDINKVLTLFQKWLSNKYFSRKQMSAKLATLLCFLSCCRVSDVRALALTGRVFALEGVLFRIHRRTKSNSHTISFPQLPQIPKLCIVR</sequence>
<proteinExistence type="predicted"/>
<dbReference type="InterPro" id="IPR010998">
    <property type="entry name" value="Integrase_recombinase_N"/>
</dbReference>
<dbReference type="AlphaFoldDB" id="A0AAV7P8A0"/>
<dbReference type="Proteomes" id="UP001066276">
    <property type="component" value="Chromosome 7"/>
</dbReference>
<keyword evidence="3" id="KW-1185">Reference proteome</keyword>
<reference evidence="2" key="1">
    <citation type="journal article" date="2022" name="bioRxiv">
        <title>Sequencing and chromosome-scale assembly of the giantPleurodeles waltlgenome.</title>
        <authorList>
            <person name="Brown T."/>
            <person name="Elewa A."/>
            <person name="Iarovenko S."/>
            <person name="Subramanian E."/>
            <person name="Araus A.J."/>
            <person name="Petzold A."/>
            <person name="Susuki M."/>
            <person name="Suzuki K.-i.T."/>
            <person name="Hayashi T."/>
            <person name="Toyoda A."/>
            <person name="Oliveira C."/>
            <person name="Osipova E."/>
            <person name="Leigh N.D."/>
            <person name="Simon A."/>
            <person name="Yun M.H."/>
        </authorList>
    </citation>
    <scope>NUCLEOTIDE SEQUENCE</scope>
    <source>
        <strain evidence="2">20211129_DDA</strain>
        <tissue evidence="2">Liver</tissue>
    </source>
</reference>
<dbReference type="Gene3D" id="1.10.150.130">
    <property type="match status" value="1"/>
</dbReference>
<name>A0AAV7P8A0_PLEWA</name>
<gene>
    <name evidence="2" type="ORF">NDU88_002016</name>
</gene>
<evidence type="ECO:0000256" key="1">
    <source>
        <dbReference type="ARBA" id="ARBA00023125"/>
    </source>
</evidence>
<feature type="non-terminal residue" evidence="2">
    <location>
        <position position="1"/>
    </location>
</feature>
<dbReference type="SUPFAM" id="SSF47823">
    <property type="entry name" value="lambda integrase-like, N-terminal domain"/>
    <property type="match status" value="1"/>
</dbReference>
<feature type="non-terminal residue" evidence="2">
    <location>
        <position position="192"/>
    </location>
</feature>
<evidence type="ECO:0000313" key="2">
    <source>
        <dbReference type="EMBL" id="KAJ1123547.1"/>
    </source>
</evidence>
<organism evidence="2 3">
    <name type="scientific">Pleurodeles waltl</name>
    <name type="common">Iberian ribbed newt</name>
    <dbReference type="NCBI Taxonomy" id="8319"/>
    <lineage>
        <taxon>Eukaryota</taxon>
        <taxon>Metazoa</taxon>
        <taxon>Chordata</taxon>
        <taxon>Craniata</taxon>
        <taxon>Vertebrata</taxon>
        <taxon>Euteleostomi</taxon>
        <taxon>Amphibia</taxon>
        <taxon>Batrachia</taxon>
        <taxon>Caudata</taxon>
        <taxon>Salamandroidea</taxon>
        <taxon>Salamandridae</taxon>
        <taxon>Pleurodelinae</taxon>
        <taxon>Pleurodeles</taxon>
    </lineage>
</organism>